<dbReference type="Gene3D" id="2.10.109.10">
    <property type="entry name" value="Umud Fragment, subunit A"/>
    <property type="match status" value="1"/>
</dbReference>
<evidence type="ECO:0000313" key="16">
    <source>
        <dbReference type="Proteomes" id="UP000593567"/>
    </source>
</evidence>
<dbReference type="InterPro" id="IPR019758">
    <property type="entry name" value="Pept_S26A_signal_pept_1_CS"/>
</dbReference>
<reference evidence="15" key="1">
    <citation type="submission" date="2020-06" db="EMBL/GenBank/DDBJ databases">
        <title>Draft genome of Bugula neritina, a colonial animal packing powerful symbionts and potential medicines.</title>
        <authorList>
            <person name="Rayko M."/>
        </authorList>
    </citation>
    <scope>NUCLEOTIDE SEQUENCE [LARGE SCALE GENOMIC DNA]</scope>
    <source>
        <strain evidence="15">Kwan_BN1</strain>
    </source>
</reference>
<dbReference type="PANTHER" id="PTHR46041">
    <property type="entry name" value="MITOCHONDRIAL INNER MEMBRANE PROTEASE SUBUNIT 2"/>
    <property type="match status" value="1"/>
</dbReference>
<dbReference type="OrthoDB" id="308440at2759"/>
<gene>
    <name evidence="15" type="ORF">EB796_011250</name>
</gene>
<evidence type="ECO:0000259" key="14">
    <source>
        <dbReference type="Pfam" id="PF10502"/>
    </source>
</evidence>
<evidence type="ECO:0000256" key="5">
    <source>
        <dbReference type="ARBA" id="ARBA00022670"/>
    </source>
</evidence>
<name>A0A7J7JVH7_BUGNE</name>
<evidence type="ECO:0000256" key="13">
    <source>
        <dbReference type="PIRSR" id="PIRSR600223-1"/>
    </source>
</evidence>
<organism evidence="15 16">
    <name type="scientific">Bugula neritina</name>
    <name type="common">Brown bryozoan</name>
    <name type="synonym">Sertularia neritina</name>
    <dbReference type="NCBI Taxonomy" id="10212"/>
    <lineage>
        <taxon>Eukaryota</taxon>
        <taxon>Metazoa</taxon>
        <taxon>Spiralia</taxon>
        <taxon>Lophotrochozoa</taxon>
        <taxon>Bryozoa</taxon>
        <taxon>Gymnolaemata</taxon>
        <taxon>Cheilostomatida</taxon>
        <taxon>Flustrina</taxon>
        <taxon>Buguloidea</taxon>
        <taxon>Bugulidae</taxon>
        <taxon>Bugula</taxon>
    </lineage>
</organism>
<dbReference type="SUPFAM" id="SSF51306">
    <property type="entry name" value="LexA/Signal peptidase"/>
    <property type="match status" value="1"/>
</dbReference>
<evidence type="ECO:0000256" key="4">
    <source>
        <dbReference type="ARBA" id="ARBA00013650"/>
    </source>
</evidence>
<evidence type="ECO:0000256" key="1">
    <source>
        <dbReference type="ARBA" id="ARBA00004434"/>
    </source>
</evidence>
<dbReference type="GO" id="GO:0004252">
    <property type="term" value="F:serine-type endopeptidase activity"/>
    <property type="evidence" value="ECO:0007669"/>
    <property type="project" value="InterPro"/>
</dbReference>
<comment type="subcellular location">
    <subcellularLocation>
        <location evidence="1">Mitochondrion inner membrane</location>
        <topology evidence="1">Single-pass membrane protein</topology>
    </subcellularLocation>
</comment>
<dbReference type="Proteomes" id="UP000593567">
    <property type="component" value="Unassembled WGS sequence"/>
</dbReference>
<comment type="similarity">
    <text evidence="2">Belongs to the peptidase S26 family. IMP2 subfamily.</text>
</comment>
<keyword evidence="10" id="KW-0496">Mitochondrion</keyword>
<dbReference type="PANTHER" id="PTHR46041:SF2">
    <property type="entry name" value="MITOCHONDRIAL INNER MEMBRANE PROTEASE SUBUNIT 2"/>
    <property type="match status" value="1"/>
</dbReference>
<keyword evidence="16" id="KW-1185">Reference proteome</keyword>
<keyword evidence="5" id="KW-0645">Protease</keyword>
<evidence type="ECO:0000256" key="9">
    <source>
        <dbReference type="ARBA" id="ARBA00022989"/>
    </source>
</evidence>
<evidence type="ECO:0000256" key="12">
    <source>
        <dbReference type="ARBA" id="ARBA00032718"/>
    </source>
</evidence>
<evidence type="ECO:0000313" key="15">
    <source>
        <dbReference type="EMBL" id="KAF6030409.1"/>
    </source>
</evidence>
<keyword evidence="8" id="KW-0378">Hydrolase</keyword>
<feature type="active site" evidence="13">
    <location>
        <position position="38"/>
    </location>
</feature>
<dbReference type="GO" id="GO:0042720">
    <property type="term" value="C:mitochondrial inner membrane peptidase complex"/>
    <property type="evidence" value="ECO:0007669"/>
    <property type="project" value="InterPro"/>
</dbReference>
<sequence length="181" mass="19898">MRSNTLLKAVAFATSGIVVGSGVIEFAGYEVALVDGQSMQPTLNPHPKILNSPDNGWNFSDWVLISHNERFNVKVGDIVTLNNPTTPLDRDIKRVKATEHQVMQTYKGETVVIPKGHMWVEGDNRWLSKDSNKYGPIPAGLVFGKAVAIVWPPSRWQSLKPALPHSGKLVNAAEEISKSDD</sequence>
<dbReference type="InterPro" id="IPR037730">
    <property type="entry name" value="IMP2"/>
</dbReference>
<protein>
    <recommendedName>
        <fullName evidence="4">Mitochondrial inner membrane protease subunit 2</fullName>
    </recommendedName>
    <alternativeName>
        <fullName evidence="12">IMP2-like protein</fullName>
    </alternativeName>
</protein>
<dbReference type="PROSITE" id="PS00761">
    <property type="entry name" value="SPASE_I_3"/>
    <property type="match status" value="1"/>
</dbReference>
<keyword evidence="9" id="KW-1133">Transmembrane helix</keyword>
<evidence type="ECO:0000256" key="2">
    <source>
        <dbReference type="ARBA" id="ARBA00007066"/>
    </source>
</evidence>
<dbReference type="GO" id="GO:0006627">
    <property type="term" value="P:protein processing involved in protein targeting to mitochondrion"/>
    <property type="evidence" value="ECO:0007669"/>
    <property type="project" value="InterPro"/>
</dbReference>
<dbReference type="AlphaFoldDB" id="A0A7J7JVH7"/>
<dbReference type="InterPro" id="IPR036286">
    <property type="entry name" value="LexA/Signal_pep-like_sf"/>
</dbReference>
<evidence type="ECO:0000256" key="8">
    <source>
        <dbReference type="ARBA" id="ARBA00022801"/>
    </source>
</evidence>
<dbReference type="Pfam" id="PF10502">
    <property type="entry name" value="Peptidase_S26"/>
    <property type="match status" value="1"/>
</dbReference>
<keyword evidence="11" id="KW-0472">Membrane</keyword>
<evidence type="ECO:0000256" key="10">
    <source>
        <dbReference type="ARBA" id="ARBA00023128"/>
    </source>
</evidence>
<dbReference type="PRINTS" id="PR00727">
    <property type="entry name" value="LEADERPTASE"/>
</dbReference>
<dbReference type="InterPro" id="IPR019533">
    <property type="entry name" value="Peptidase_S26"/>
</dbReference>
<proteinExistence type="inferred from homology"/>
<feature type="active site" evidence="13">
    <location>
        <position position="93"/>
    </location>
</feature>
<dbReference type="PROSITE" id="PS00501">
    <property type="entry name" value="SPASE_I_1"/>
    <property type="match status" value="1"/>
</dbReference>
<evidence type="ECO:0000256" key="3">
    <source>
        <dbReference type="ARBA" id="ARBA00011805"/>
    </source>
</evidence>
<keyword evidence="7" id="KW-0999">Mitochondrion inner membrane</keyword>
<evidence type="ECO:0000256" key="11">
    <source>
        <dbReference type="ARBA" id="ARBA00023136"/>
    </source>
</evidence>
<dbReference type="CDD" id="cd06530">
    <property type="entry name" value="S26_SPase_I"/>
    <property type="match status" value="1"/>
</dbReference>
<dbReference type="InterPro" id="IPR000223">
    <property type="entry name" value="Pept_S26A_signal_pept_1"/>
</dbReference>
<keyword evidence="6" id="KW-0812">Transmembrane</keyword>
<dbReference type="GO" id="GO:0006465">
    <property type="term" value="P:signal peptide processing"/>
    <property type="evidence" value="ECO:0007669"/>
    <property type="project" value="InterPro"/>
</dbReference>
<dbReference type="EMBL" id="VXIV02001709">
    <property type="protein sequence ID" value="KAF6030409.1"/>
    <property type="molecule type" value="Genomic_DNA"/>
</dbReference>
<evidence type="ECO:0000256" key="7">
    <source>
        <dbReference type="ARBA" id="ARBA00022792"/>
    </source>
</evidence>
<comment type="subunit">
    <text evidence="3">Heterodimer of 2 subunits, IMMPL1 and IMMPL2.</text>
</comment>
<dbReference type="InterPro" id="IPR019756">
    <property type="entry name" value="Pept_S26A_signal_pept_1_Ser-AS"/>
</dbReference>
<evidence type="ECO:0000256" key="6">
    <source>
        <dbReference type="ARBA" id="ARBA00022692"/>
    </source>
</evidence>
<comment type="caution">
    <text evidence="15">The sequence shown here is derived from an EMBL/GenBank/DDBJ whole genome shotgun (WGS) entry which is preliminary data.</text>
</comment>
<feature type="domain" description="Peptidase S26" evidence="14">
    <location>
        <begin position="99"/>
        <end position="151"/>
    </location>
</feature>
<accession>A0A7J7JVH7</accession>